<dbReference type="Pfam" id="PF00046">
    <property type="entry name" value="Homeodomain"/>
    <property type="match status" value="1"/>
</dbReference>
<dbReference type="GO" id="GO:0005634">
    <property type="term" value="C:nucleus"/>
    <property type="evidence" value="ECO:0007669"/>
    <property type="project" value="UniProtKB-SubCell"/>
</dbReference>
<evidence type="ECO:0000313" key="8">
    <source>
        <dbReference type="EMBL" id="EAT33449.1"/>
    </source>
</evidence>
<proteinExistence type="predicted"/>
<dbReference type="Proteomes" id="UP000682892">
    <property type="component" value="Unassembled WGS sequence"/>
</dbReference>
<dbReference type="OrthoDB" id="7765345at2759"/>
<keyword evidence="3 5" id="KW-0371">Homeobox</keyword>
<dbReference type="SMART" id="SM00389">
    <property type="entry name" value="HOX"/>
    <property type="match status" value="1"/>
</dbReference>
<evidence type="ECO:0000256" key="1">
    <source>
        <dbReference type="ARBA" id="ARBA00004123"/>
    </source>
</evidence>
<dbReference type="InterPro" id="IPR017970">
    <property type="entry name" value="Homeobox_CS"/>
</dbReference>
<comment type="subcellular location">
    <subcellularLocation>
        <location evidence="1 5 6">Nucleus</location>
    </subcellularLocation>
</comment>
<dbReference type="eggNOG" id="KOG0489">
    <property type="taxonomic scope" value="Eukaryota"/>
</dbReference>
<dbReference type="CDD" id="cd00086">
    <property type="entry name" value="homeodomain"/>
    <property type="match status" value="1"/>
</dbReference>
<dbReference type="HOGENOM" id="CLU_748439_0_0_1"/>
<dbReference type="Gene3D" id="1.10.10.60">
    <property type="entry name" value="Homeodomain-like"/>
    <property type="match status" value="1"/>
</dbReference>
<dbReference type="PhylomeDB" id="Q16GS7"/>
<evidence type="ECO:0000259" key="7">
    <source>
        <dbReference type="PROSITE" id="PS50071"/>
    </source>
</evidence>
<keyword evidence="2 5" id="KW-0238">DNA-binding</keyword>
<feature type="DNA-binding region" description="Homeobox" evidence="5">
    <location>
        <begin position="100"/>
        <end position="159"/>
    </location>
</feature>
<keyword evidence="4 5" id="KW-0539">Nucleus</keyword>
<dbReference type="KEGG" id="aag:5564016"/>
<reference evidence="8" key="3">
    <citation type="submission" date="2012-09" db="EMBL/GenBank/DDBJ databases">
        <authorList>
            <consortium name="VectorBase"/>
        </authorList>
    </citation>
    <scope>NUCLEOTIDE SEQUENCE</scope>
    <source>
        <strain evidence="8">Liverpool</strain>
    </source>
</reference>
<dbReference type="InterPro" id="IPR001356">
    <property type="entry name" value="HD"/>
</dbReference>
<evidence type="ECO:0000313" key="9">
    <source>
        <dbReference type="Proteomes" id="UP000682892"/>
    </source>
</evidence>
<gene>
    <name evidence="8" type="ORF">AaeL_AAEL014277</name>
</gene>
<name>Q16GS7_AEDAE</name>
<evidence type="ECO:0000256" key="2">
    <source>
        <dbReference type="ARBA" id="ARBA00023125"/>
    </source>
</evidence>
<dbReference type="SUPFAM" id="SSF46689">
    <property type="entry name" value="Homeodomain-like"/>
    <property type="match status" value="1"/>
</dbReference>
<dbReference type="PROSITE" id="PS00027">
    <property type="entry name" value="HOMEOBOX_1"/>
    <property type="match status" value="1"/>
</dbReference>
<dbReference type="EMBL" id="CH478239">
    <property type="protein sequence ID" value="EAT33449.1"/>
    <property type="molecule type" value="Genomic_DNA"/>
</dbReference>
<dbReference type="InterPro" id="IPR009057">
    <property type="entry name" value="Homeodomain-like_sf"/>
</dbReference>
<feature type="domain" description="Homeobox" evidence="7">
    <location>
        <begin position="98"/>
        <end position="158"/>
    </location>
</feature>
<dbReference type="PANTHER" id="PTHR45664">
    <property type="entry name" value="PROTEIN ZERKNUELLT 1-RELATED"/>
    <property type="match status" value="1"/>
</dbReference>
<reference evidence="8" key="2">
    <citation type="journal article" date="2007" name="Science">
        <title>Genome sequence of Aedes aegypti, a major arbovirus vector.</title>
        <authorList>
            <person name="Nene V."/>
            <person name="Wortman J.R."/>
            <person name="Lawson D."/>
            <person name="Haas B."/>
            <person name="Kodira C."/>
            <person name="Tu Z.J."/>
            <person name="Loftus B."/>
            <person name="Xi Z."/>
            <person name="Megy K."/>
            <person name="Grabherr M."/>
            <person name="Ren Q."/>
            <person name="Zdobnov E.M."/>
            <person name="Lobo N.F."/>
            <person name="Campbell K.S."/>
            <person name="Brown S.E."/>
            <person name="Bonaldo M.F."/>
            <person name="Zhu J."/>
            <person name="Sinkins S.P."/>
            <person name="Hogenkamp D.G."/>
            <person name="Amedeo P."/>
            <person name="Arensburger P."/>
            <person name="Atkinson P.W."/>
            <person name="Bidwell S."/>
            <person name="Biedler J."/>
            <person name="Birney E."/>
            <person name="Bruggner R.V."/>
            <person name="Costas J."/>
            <person name="Coy M.R."/>
            <person name="Crabtree J."/>
            <person name="Crawford M."/>
            <person name="Debruyn B."/>
            <person name="Decaprio D."/>
            <person name="Eiglmeier K."/>
            <person name="Eisenstadt E."/>
            <person name="El-Dorry H."/>
            <person name="Gelbart W.M."/>
            <person name="Gomes S.L."/>
            <person name="Hammond M."/>
            <person name="Hannick L.I."/>
            <person name="Hogan J.R."/>
            <person name="Holmes M.H."/>
            <person name="Jaffe D."/>
            <person name="Johnston J.S."/>
            <person name="Kennedy R.C."/>
            <person name="Koo H."/>
            <person name="Kravitz S."/>
            <person name="Kriventseva E.V."/>
            <person name="Kulp D."/>
            <person name="Labutti K."/>
            <person name="Lee E."/>
            <person name="Li S."/>
            <person name="Lovin D.D."/>
            <person name="Mao C."/>
            <person name="Mauceli E."/>
            <person name="Menck C.F."/>
            <person name="Miller J.R."/>
            <person name="Montgomery P."/>
            <person name="Mori A."/>
            <person name="Nascimento A.L."/>
            <person name="Naveira H.F."/>
            <person name="Nusbaum C."/>
            <person name="O'leary S."/>
            <person name="Orvis J."/>
            <person name="Pertea M."/>
            <person name="Quesneville H."/>
            <person name="Reidenbach K.R."/>
            <person name="Rogers Y.H."/>
            <person name="Roth C.W."/>
            <person name="Schneider J.R."/>
            <person name="Schatz M."/>
            <person name="Shumway M."/>
            <person name="Stanke M."/>
            <person name="Stinson E.O."/>
            <person name="Tubio J.M."/>
            <person name="Vanzee J.P."/>
            <person name="Verjovski-Almeida S."/>
            <person name="Werner D."/>
            <person name="White O."/>
            <person name="Wyder S."/>
            <person name="Zeng Q."/>
            <person name="Zhao Q."/>
            <person name="Zhao Y."/>
            <person name="Hill C.A."/>
            <person name="Raikhel A.S."/>
            <person name="Soares M.B."/>
            <person name="Knudson D.L."/>
            <person name="Lee N.H."/>
            <person name="Galagan J."/>
            <person name="Salzberg S.L."/>
            <person name="Paulsen I.T."/>
            <person name="Dimopoulos G."/>
            <person name="Collins F.H."/>
            <person name="Birren B."/>
            <person name="Fraser-Liggett C.M."/>
            <person name="Severson D.W."/>
        </authorList>
    </citation>
    <scope>NUCLEOTIDE SEQUENCE [LARGE SCALE GENOMIC DNA]</scope>
    <source>
        <strain evidence="8">Liverpool</strain>
    </source>
</reference>
<evidence type="ECO:0000256" key="3">
    <source>
        <dbReference type="ARBA" id="ARBA00023155"/>
    </source>
</evidence>
<dbReference type="PaxDb" id="7159-AAEL014277-PA"/>
<dbReference type="InterPro" id="IPR020479">
    <property type="entry name" value="HD_metazoa"/>
</dbReference>
<dbReference type="AlphaFoldDB" id="Q16GS7"/>
<dbReference type="PANTHER" id="PTHR45664:SF18">
    <property type="entry name" value="HOMEOBOX PROTEIN HOX3"/>
    <property type="match status" value="1"/>
</dbReference>
<protein>
    <submittedName>
        <fullName evidence="8">AAEL014277-PA</fullName>
    </submittedName>
</protein>
<evidence type="ECO:0000256" key="4">
    <source>
        <dbReference type="ARBA" id="ARBA00023242"/>
    </source>
</evidence>
<evidence type="ECO:0000256" key="6">
    <source>
        <dbReference type="RuleBase" id="RU000682"/>
    </source>
</evidence>
<sequence length="370" mass="42275">MFSCGNELYSLSEELGMDEISLAPILELAKLSEHWTTEIESPMDTEISPLHPSEEIRPKCNSSLIQPTYHNATGNVQSTAKKEENHTPSTADVPKSYVATKRSRTAFTSQQLVELEKEFRLNRYLCRPRRIEIATKLALTERQIKIWFQNRRMKHKKDIIAGGEYTKEQNVEKNNRKDMSRNCSSATIENKTIVNRLMAHSTYAPVSLTPRKHPSDKKYAFHEESTVQSDLNIGGKLLPSFTNHNDSLFQDTCFYFNRQDLRKYNSSPDFEDTYLSAMINIGSSSNWDDCFNRNSPPYSNSNTSPHSIQIDKLNMLQSAPSVTIQWGNNENYYSTSLSEKTHIMDSNNVGKLQYDSTQLTGIALPERHAL</sequence>
<dbReference type="VEuPathDB" id="VectorBase:AAEL014277"/>
<dbReference type="CTD" id="40828"/>
<dbReference type="STRING" id="7159.Q16GS7"/>
<dbReference type="GO" id="GO:0000981">
    <property type="term" value="F:DNA-binding transcription factor activity, RNA polymerase II-specific"/>
    <property type="evidence" value="ECO:0007669"/>
    <property type="project" value="InterPro"/>
</dbReference>
<dbReference type="PRINTS" id="PR00024">
    <property type="entry name" value="HOMEOBOX"/>
</dbReference>
<reference evidence="8" key="1">
    <citation type="submission" date="2005-10" db="EMBL/GenBank/DDBJ databases">
        <authorList>
            <person name="Loftus B.J."/>
            <person name="Nene V.M."/>
            <person name="Hannick L.I."/>
            <person name="Bidwell S."/>
            <person name="Haas B."/>
            <person name="Amedeo P."/>
            <person name="Orvis J."/>
            <person name="Wortman J.R."/>
            <person name="White O.R."/>
            <person name="Salzberg S."/>
            <person name="Shumway M."/>
            <person name="Koo H."/>
            <person name="Zhao Y."/>
            <person name="Holmes M."/>
            <person name="Miller J."/>
            <person name="Schatz M."/>
            <person name="Pop M."/>
            <person name="Pai G."/>
            <person name="Utterback T."/>
            <person name="Rogers Y.-H."/>
            <person name="Kravitz S."/>
            <person name="Fraser C.M."/>
        </authorList>
    </citation>
    <scope>NUCLEOTIDE SEQUENCE</scope>
    <source>
        <strain evidence="8">Liverpool</strain>
    </source>
</reference>
<dbReference type="GO" id="GO:0000978">
    <property type="term" value="F:RNA polymerase II cis-regulatory region sequence-specific DNA binding"/>
    <property type="evidence" value="ECO:0007669"/>
    <property type="project" value="TreeGrafter"/>
</dbReference>
<organism evidence="8 9">
    <name type="scientific">Aedes aegypti</name>
    <name type="common">Yellowfever mosquito</name>
    <name type="synonym">Culex aegypti</name>
    <dbReference type="NCBI Taxonomy" id="7159"/>
    <lineage>
        <taxon>Eukaryota</taxon>
        <taxon>Metazoa</taxon>
        <taxon>Ecdysozoa</taxon>
        <taxon>Arthropoda</taxon>
        <taxon>Hexapoda</taxon>
        <taxon>Insecta</taxon>
        <taxon>Pterygota</taxon>
        <taxon>Neoptera</taxon>
        <taxon>Endopterygota</taxon>
        <taxon>Diptera</taxon>
        <taxon>Nematocera</taxon>
        <taxon>Culicoidea</taxon>
        <taxon>Culicidae</taxon>
        <taxon>Culicinae</taxon>
        <taxon>Aedini</taxon>
        <taxon>Aedes</taxon>
        <taxon>Stegomyia</taxon>
    </lineage>
</organism>
<evidence type="ECO:0000256" key="5">
    <source>
        <dbReference type="PROSITE-ProRule" id="PRU00108"/>
    </source>
</evidence>
<accession>Q16GS7</accession>
<dbReference type="PROSITE" id="PS50071">
    <property type="entry name" value="HOMEOBOX_2"/>
    <property type="match status" value="1"/>
</dbReference>